<evidence type="ECO:0000313" key="1">
    <source>
        <dbReference type="EMBL" id="JAE10777.1"/>
    </source>
</evidence>
<name>A0A0A9FEI5_ARUDO</name>
<proteinExistence type="predicted"/>
<protein>
    <submittedName>
        <fullName evidence="1">Uncharacterized protein</fullName>
    </submittedName>
</protein>
<sequence length="22" mass="2495">MPLVKLLRGPATQENCRLLRGE</sequence>
<reference evidence="1" key="1">
    <citation type="submission" date="2014-09" db="EMBL/GenBank/DDBJ databases">
        <authorList>
            <person name="Magalhaes I.L.F."/>
            <person name="Oliveira U."/>
            <person name="Santos F.R."/>
            <person name="Vidigal T.H.D.A."/>
            <person name="Brescovit A.D."/>
            <person name="Santos A.J."/>
        </authorList>
    </citation>
    <scope>NUCLEOTIDE SEQUENCE</scope>
    <source>
        <tissue evidence="1">Shoot tissue taken approximately 20 cm above the soil surface</tissue>
    </source>
</reference>
<accession>A0A0A9FEI5</accession>
<dbReference type="EMBL" id="GBRH01187119">
    <property type="protein sequence ID" value="JAE10777.1"/>
    <property type="molecule type" value="Transcribed_RNA"/>
</dbReference>
<dbReference type="AlphaFoldDB" id="A0A0A9FEI5"/>
<organism evidence="1">
    <name type="scientific">Arundo donax</name>
    <name type="common">Giant reed</name>
    <name type="synonym">Donax arundinaceus</name>
    <dbReference type="NCBI Taxonomy" id="35708"/>
    <lineage>
        <taxon>Eukaryota</taxon>
        <taxon>Viridiplantae</taxon>
        <taxon>Streptophyta</taxon>
        <taxon>Embryophyta</taxon>
        <taxon>Tracheophyta</taxon>
        <taxon>Spermatophyta</taxon>
        <taxon>Magnoliopsida</taxon>
        <taxon>Liliopsida</taxon>
        <taxon>Poales</taxon>
        <taxon>Poaceae</taxon>
        <taxon>PACMAD clade</taxon>
        <taxon>Arundinoideae</taxon>
        <taxon>Arundineae</taxon>
        <taxon>Arundo</taxon>
    </lineage>
</organism>
<reference evidence="1" key="2">
    <citation type="journal article" date="2015" name="Data Brief">
        <title>Shoot transcriptome of the giant reed, Arundo donax.</title>
        <authorList>
            <person name="Barrero R.A."/>
            <person name="Guerrero F.D."/>
            <person name="Moolhuijzen P."/>
            <person name="Goolsby J.A."/>
            <person name="Tidwell J."/>
            <person name="Bellgard S.E."/>
            <person name="Bellgard M.I."/>
        </authorList>
    </citation>
    <scope>NUCLEOTIDE SEQUENCE</scope>
    <source>
        <tissue evidence="1">Shoot tissue taken approximately 20 cm above the soil surface</tissue>
    </source>
</reference>